<dbReference type="InterPro" id="IPR001466">
    <property type="entry name" value="Beta-lactam-related"/>
</dbReference>
<organism evidence="2 3">
    <name type="scientific">Actinophytocola xanthii</name>
    <dbReference type="NCBI Taxonomy" id="1912961"/>
    <lineage>
        <taxon>Bacteria</taxon>
        <taxon>Bacillati</taxon>
        <taxon>Actinomycetota</taxon>
        <taxon>Actinomycetes</taxon>
        <taxon>Pseudonocardiales</taxon>
        <taxon>Pseudonocardiaceae</taxon>
    </lineage>
</organism>
<comment type="caution">
    <text evidence="2">The sequence shown here is derived from an EMBL/GenBank/DDBJ whole genome shotgun (WGS) entry which is preliminary data.</text>
</comment>
<dbReference type="Gene3D" id="3.40.710.10">
    <property type="entry name" value="DD-peptidase/beta-lactamase superfamily"/>
    <property type="match status" value="1"/>
</dbReference>
<proteinExistence type="predicted"/>
<evidence type="ECO:0000313" key="3">
    <source>
        <dbReference type="Proteomes" id="UP000185596"/>
    </source>
</evidence>
<dbReference type="Proteomes" id="UP000185596">
    <property type="component" value="Unassembled WGS sequence"/>
</dbReference>
<dbReference type="OrthoDB" id="3422781at2"/>
<dbReference type="Pfam" id="PF00144">
    <property type="entry name" value="Beta-lactamase"/>
    <property type="match status" value="1"/>
</dbReference>
<sequence length="375" mass="39801">MASGTVVPGFERVREVFEANFANHGEVGAALSVYVDGREVVDLVGGTVTRGGEPYTRRTLQMVASVTKGALAICALRLAERGELDLDAPVARYWPEFAAAGKQDIPVRWLLTHQAGLPAVDAVLPMTDLLAWTPMVDALAAQAPLWEPGTAHGYHAITYGWLLGEVLTRITGHAPGELLAREVAGPLGIEFHVGLAESEMDRVAPMIPAEPTRSPDPMALLLADPTTLTYRAFLVPNGLLTAFNERALWAAQLPALNGMATARSLSTMYAACIGEVNGVRLLSPATLEAATTPHAEGRDLVTTFETRFGLGFQLASPLRPMAGIGSFGHYGLGGSVGFAHPARRLAFGYVVNRMMPGGMVDPRSSALIEAVLEAL</sequence>
<dbReference type="EMBL" id="MSIE01000100">
    <property type="protein sequence ID" value="OLF07946.1"/>
    <property type="molecule type" value="Genomic_DNA"/>
</dbReference>
<accession>A0A1Q8C0Q8</accession>
<dbReference type="InterPro" id="IPR052907">
    <property type="entry name" value="Beta-lactamase/esterase"/>
</dbReference>
<dbReference type="RefSeq" id="WP_075130115.1">
    <property type="nucleotide sequence ID" value="NZ_MSIE01000100.1"/>
</dbReference>
<name>A0A1Q8C0Q8_9PSEU</name>
<dbReference type="AlphaFoldDB" id="A0A1Q8C0Q8"/>
<dbReference type="PANTHER" id="PTHR43319">
    <property type="entry name" value="BETA-LACTAMASE-RELATED"/>
    <property type="match status" value="1"/>
</dbReference>
<reference evidence="2 3" key="1">
    <citation type="submission" date="2016-12" db="EMBL/GenBank/DDBJ databases">
        <title>The draft genome sequence of Actinophytocola sp. 11-183.</title>
        <authorList>
            <person name="Wang W."/>
            <person name="Yuan L."/>
        </authorList>
    </citation>
    <scope>NUCLEOTIDE SEQUENCE [LARGE SCALE GENOMIC DNA]</scope>
    <source>
        <strain evidence="2 3">11-183</strain>
    </source>
</reference>
<dbReference type="STRING" id="1912961.BU204_35070"/>
<dbReference type="SUPFAM" id="SSF56601">
    <property type="entry name" value="beta-lactamase/transpeptidase-like"/>
    <property type="match status" value="1"/>
</dbReference>
<evidence type="ECO:0000259" key="1">
    <source>
        <dbReference type="Pfam" id="PF00144"/>
    </source>
</evidence>
<evidence type="ECO:0000313" key="2">
    <source>
        <dbReference type="EMBL" id="OLF07946.1"/>
    </source>
</evidence>
<gene>
    <name evidence="2" type="ORF">BU204_35070</name>
</gene>
<feature type="domain" description="Beta-lactamase-related" evidence="1">
    <location>
        <begin position="15"/>
        <end position="359"/>
    </location>
</feature>
<dbReference type="InterPro" id="IPR012338">
    <property type="entry name" value="Beta-lactam/transpept-like"/>
</dbReference>
<protein>
    <recommendedName>
        <fullName evidence="1">Beta-lactamase-related domain-containing protein</fullName>
    </recommendedName>
</protein>
<dbReference type="PANTHER" id="PTHR43319:SF3">
    <property type="entry name" value="BETA-LACTAMASE-RELATED DOMAIN-CONTAINING PROTEIN"/>
    <property type="match status" value="1"/>
</dbReference>
<keyword evidence="3" id="KW-1185">Reference proteome</keyword>